<protein>
    <recommendedName>
        <fullName evidence="2">F-box domain-containing protein</fullName>
    </recommendedName>
</protein>
<name>A0A1E5WD12_9POAL</name>
<organism evidence="3 4">
    <name type="scientific">Dichanthelium oligosanthes</name>
    <dbReference type="NCBI Taxonomy" id="888268"/>
    <lineage>
        <taxon>Eukaryota</taxon>
        <taxon>Viridiplantae</taxon>
        <taxon>Streptophyta</taxon>
        <taxon>Embryophyta</taxon>
        <taxon>Tracheophyta</taxon>
        <taxon>Spermatophyta</taxon>
        <taxon>Magnoliopsida</taxon>
        <taxon>Liliopsida</taxon>
        <taxon>Poales</taxon>
        <taxon>Poaceae</taxon>
        <taxon>PACMAD clade</taxon>
        <taxon>Panicoideae</taxon>
        <taxon>Panicodae</taxon>
        <taxon>Paniceae</taxon>
        <taxon>Dichantheliinae</taxon>
        <taxon>Dichanthelium</taxon>
    </lineage>
</organism>
<dbReference type="PANTHER" id="PTHR34709:SF43">
    <property type="entry name" value="OS12G0527100 PROTEIN"/>
    <property type="match status" value="1"/>
</dbReference>
<accession>A0A1E5WD12</accession>
<dbReference type="PANTHER" id="PTHR34709">
    <property type="entry name" value="OS10G0396666 PROTEIN"/>
    <property type="match status" value="1"/>
</dbReference>
<dbReference type="Proteomes" id="UP000095767">
    <property type="component" value="Unassembled WGS sequence"/>
</dbReference>
<dbReference type="InterPro" id="IPR055312">
    <property type="entry name" value="FBL15-like"/>
</dbReference>
<reference evidence="3 4" key="1">
    <citation type="submission" date="2016-09" db="EMBL/GenBank/DDBJ databases">
        <title>The draft genome of Dichanthelium oligosanthes: A C3 panicoid grass species.</title>
        <authorList>
            <person name="Studer A.J."/>
            <person name="Schnable J.C."/>
            <person name="Brutnell T.P."/>
        </authorList>
    </citation>
    <scope>NUCLEOTIDE SEQUENCE [LARGE SCALE GENOMIC DNA]</scope>
    <source>
        <strain evidence="4">cv. Kellogg 1175</strain>
        <tissue evidence="3">Leaf</tissue>
    </source>
</reference>
<dbReference type="Pfam" id="PF00646">
    <property type="entry name" value="F-box"/>
    <property type="match status" value="1"/>
</dbReference>
<dbReference type="CDD" id="cd22160">
    <property type="entry name" value="F-box_AtFBL13-like"/>
    <property type="match status" value="1"/>
</dbReference>
<dbReference type="InterPro" id="IPR053781">
    <property type="entry name" value="F-box_AtFBL13-like"/>
</dbReference>
<evidence type="ECO:0000256" key="1">
    <source>
        <dbReference type="SAM" id="MobiDB-lite"/>
    </source>
</evidence>
<comment type="caution">
    <text evidence="3">The sequence shown here is derived from an EMBL/GenBank/DDBJ whole genome shotgun (WGS) entry which is preliminary data.</text>
</comment>
<proteinExistence type="predicted"/>
<dbReference type="EMBL" id="LWDX02012685">
    <property type="protein sequence ID" value="OEL35272.1"/>
    <property type="molecule type" value="Genomic_DNA"/>
</dbReference>
<feature type="domain" description="F-box" evidence="2">
    <location>
        <begin position="26"/>
        <end position="61"/>
    </location>
</feature>
<sequence>MESMNDDVHEPTTSTPAAAVAGVDLISELTDDLLLRILSFLPAASEVARTSVLSRRWRHLWPNAVALRFTVGSKPNFSRPDDDINNARRLIAAVDATFARRAGGPDVEDLEVSFIYSSEENIYFSCPSFYLYKHYHAADITSAHVGSWLRFSAQRVTGRFTLAVPLERKERLTVLDAEEEDGDEEEEEVLAADEAVEEEDGAAAAMEEDVVAGAEEVDDEPMAGYGDVDPDELPEAVEEDEEGVEAELEDEEDEELVAEYNVYNLGKDEERVFSVELPCSTRAKEMSLTLAKATLTVPAASAGAFRSLTDIMLSHVCLKAGNGDDIRLGHLLSSCCSPLLRRVQLKYTEGLAALRLDAADRLVELRLFWLPGLQTLDVDAPGLRYLGVRDCGKDTAMRISAPELEVLACDSICHAEQLRFDGAGSVRRIEDLPLYSHRLTPHNKYDYENSAALWLLRHCTSLNQLSVKLTLSWFWGFQVSLPLCVAKSIDGEEIGHEDMMPDIPELPNIRSLRIINVKTWCGDGHRIGATMAKLIAKCTNIEYLFINIDPMEEECIDPNCICDHPKGWENQKISLPNLRNVEISDSQLLQSDVNLLRLLLTSAPALERLTMIQGTTFEEDEVVDFDVPCYGGHWAPCVWECDGWGSIYAKKYTWTQGNQSGGR</sequence>
<dbReference type="STRING" id="888268.A0A1E5WD12"/>
<evidence type="ECO:0000313" key="3">
    <source>
        <dbReference type="EMBL" id="OEL35272.1"/>
    </source>
</evidence>
<dbReference type="SUPFAM" id="SSF81383">
    <property type="entry name" value="F-box domain"/>
    <property type="match status" value="1"/>
</dbReference>
<keyword evidence="4" id="KW-1185">Reference proteome</keyword>
<dbReference type="Gene3D" id="1.20.1280.50">
    <property type="match status" value="1"/>
</dbReference>
<dbReference type="InterPro" id="IPR001810">
    <property type="entry name" value="F-box_dom"/>
</dbReference>
<dbReference type="InterPro" id="IPR032675">
    <property type="entry name" value="LRR_dom_sf"/>
</dbReference>
<feature type="region of interest" description="Disordered" evidence="1">
    <location>
        <begin position="220"/>
        <end position="242"/>
    </location>
</feature>
<dbReference type="AlphaFoldDB" id="A0A1E5WD12"/>
<evidence type="ECO:0000313" key="4">
    <source>
        <dbReference type="Proteomes" id="UP000095767"/>
    </source>
</evidence>
<dbReference type="OrthoDB" id="688776at2759"/>
<gene>
    <name evidence="3" type="ORF">BAE44_0003709</name>
</gene>
<dbReference type="Gene3D" id="3.80.10.10">
    <property type="entry name" value="Ribonuclease Inhibitor"/>
    <property type="match status" value="1"/>
</dbReference>
<feature type="compositionally biased region" description="Acidic residues" evidence="1">
    <location>
        <begin position="228"/>
        <end position="242"/>
    </location>
</feature>
<evidence type="ECO:0000259" key="2">
    <source>
        <dbReference type="Pfam" id="PF00646"/>
    </source>
</evidence>
<dbReference type="InterPro" id="IPR036047">
    <property type="entry name" value="F-box-like_dom_sf"/>
</dbReference>
<dbReference type="SUPFAM" id="SSF52047">
    <property type="entry name" value="RNI-like"/>
    <property type="match status" value="1"/>
</dbReference>